<protein>
    <submittedName>
        <fullName evidence="1">Uncharacterized protein</fullName>
    </submittedName>
</protein>
<name>A0A2T0PSQ7_9ACTN</name>
<organism evidence="1 2">
    <name type="scientific">Allonocardiopsis opalescens</name>
    <dbReference type="NCBI Taxonomy" id="1144618"/>
    <lineage>
        <taxon>Bacteria</taxon>
        <taxon>Bacillati</taxon>
        <taxon>Actinomycetota</taxon>
        <taxon>Actinomycetes</taxon>
        <taxon>Streptosporangiales</taxon>
        <taxon>Allonocardiopsis</taxon>
    </lineage>
</organism>
<dbReference type="EMBL" id="PVZC01000012">
    <property type="protein sequence ID" value="PRX91934.1"/>
    <property type="molecule type" value="Genomic_DNA"/>
</dbReference>
<evidence type="ECO:0000313" key="1">
    <source>
        <dbReference type="EMBL" id="PRX91934.1"/>
    </source>
</evidence>
<accession>A0A2T0PSQ7</accession>
<comment type="caution">
    <text evidence="1">The sequence shown here is derived from an EMBL/GenBank/DDBJ whole genome shotgun (WGS) entry which is preliminary data.</text>
</comment>
<keyword evidence="2" id="KW-1185">Reference proteome</keyword>
<evidence type="ECO:0000313" key="2">
    <source>
        <dbReference type="Proteomes" id="UP000237846"/>
    </source>
</evidence>
<gene>
    <name evidence="1" type="ORF">CLV72_1127</name>
</gene>
<sequence length="61" mass="6892">MPNPRTTTTISVYAEADVEPNRMNLIGTFTLNLIDNPDEFEQRFQDGLRSVVEGYAERSNG</sequence>
<dbReference type="AlphaFoldDB" id="A0A2T0PSQ7"/>
<proteinExistence type="predicted"/>
<dbReference type="Proteomes" id="UP000237846">
    <property type="component" value="Unassembled WGS sequence"/>
</dbReference>
<reference evidence="1 2" key="1">
    <citation type="submission" date="2018-03" db="EMBL/GenBank/DDBJ databases">
        <title>Genomic Encyclopedia of Archaeal and Bacterial Type Strains, Phase II (KMG-II): from individual species to whole genera.</title>
        <authorList>
            <person name="Goeker M."/>
        </authorList>
    </citation>
    <scope>NUCLEOTIDE SEQUENCE [LARGE SCALE GENOMIC DNA]</scope>
    <source>
        <strain evidence="1 2">DSM 45601</strain>
    </source>
</reference>
<dbReference type="RefSeq" id="WP_106253250.1">
    <property type="nucleotide sequence ID" value="NZ_PVZC01000012.1"/>
</dbReference>